<evidence type="ECO:0000313" key="9">
    <source>
        <dbReference type="Proteomes" id="UP001634394"/>
    </source>
</evidence>
<dbReference type="Gene3D" id="2.20.25.670">
    <property type="entry name" value="GCM domain, large subdomain"/>
    <property type="match status" value="1"/>
</dbReference>
<protein>
    <recommendedName>
        <fullName evidence="7">GCM domain-containing protein</fullName>
    </recommendedName>
</protein>
<dbReference type="InterPro" id="IPR039791">
    <property type="entry name" value="GCM"/>
</dbReference>
<dbReference type="EMBL" id="JBJQND010000008">
    <property type="protein sequence ID" value="KAL3869397.1"/>
    <property type="molecule type" value="Genomic_DNA"/>
</dbReference>
<proteinExistence type="predicted"/>
<dbReference type="Proteomes" id="UP001634394">
    <property type="component" value="Unassembled WGS sequence"/>
</dbReference>
<dbReference type="PANTHER" id="PTHR12414:SF8">
    <property type="entry name" value="TRANSCRIPTION FACTOR GLIAL CELLS MISSING-RELATED"/>
    <property type="match status" value="1"/>
</dbReference>
<reference evidence="8 9" key="1">
    <citation type="submission" date="2024-11" db="EMBL/GenBank/DDBJ databases">
        <title>Chromosome-level genome assembly of the freshwater bivalve Anodonta woodiana.</title>
        <authorList>
            <person name="Chen X."/>
        </authorList>
    </citation>
    <scope>NUCLEOTIDE SEQUENCE [LARGE SCALE GENOMIC DNA]</scope>
    <source>
        <strain evidence="8">MN2024</strain>
        <tissue evidence="8">Gills</tissue>
    </source>
</reference>
<accession>A0ABD3W694</accession>
<dbReference type="Pfam" id="PF03615">
    <property type="entry name" value="GCM"/>
    <property type="match status" value="1"/>
</dbReference>
<feature type="compositionally biased region" description="Polar residues" evidence="6">
    <location>
        <begin position="1"/>
        <end position="14"/>
    </location>
</feature>
<evidence type="ECO:0000256" key="4">
    <source>
        <dbReference type="ARBA" id="ARBA00023163"/>
    </source>
</evidence>
<keyword evidence="5" id="KW-0539">Nucleus</keyword>
<evidence type="ECO:0000256" key="5">
    <source>
        <dbReference type="ARBA" id="ARBA00023242"/>
    </source>
</evidence>
<dbReference type="InterPro" id="IPR036115">
    <property type="entry name" value="GCM_dom_sf"/>
</dbReference>
<name>A0ABD3W694_SINWO</name>
<sequence>MTLTEGSAYLSSVQDGRDDKEQRHTWDINDNILPRSKQLDDFQEWPDENCRYIYNMDLQESRRHSSGWAMRNTNNHNAMILKKSCLGVLVCSQDCILEDGEKIHMRPAICDKARRKQIGKPCPNPNCSGVLELMSCRGHCGYPVTHFWRHFRSAIYFQAKGTHDHPRPEQKSSAEARRKIRAVKHHWKSGTKQCLEQSSKQSFPDLVSSPKKITTERDIICSCPPFECTCGQWTKQSSPRVASSPPCPTKRLNLRAPGIFDFPSASRMRSLSIEIGTNQYPNSRFRPEHSFYTEPVNASMDMYDDNNFLSAMRGPYETPSCQRSSGELCPFNTMALGCGDVASEMQTRPINFEDTRYRNYNLSYDSCESSFLYSNETTRSSNDLVFKKVKHETKSSTDTCAILNTDSRESNDSPVITESNTRDLGSREFGNFGTSELYNDLDCYSNLFDTDIYSSFISRIGDQSMVEKDQASYSAPPNPTMTHLAELKPIRQQDSRLRSDQEVLLPLAPRTVDSNISRPHDYMYNCPDSTAFLGQIPNNFFAQPSFQEVTNTQTRNTEYDGRYRYCHDSRQQGSSTQKPYCNHSINITLTYK</sequence>
<evidence type="ECO:0000256" key="3">
    <source>
        <dbReference type="ARBA" id="ARBA00023125"/>
    </source>
</evidence>
<dbReference type="AlphaFoldDB" id="A0ABD3W694"/>
<evidence type="ECO:0000313" key="8">
    <source>
        <dbReference type="EMBL" id="KAL3869397.1"/>
    </source>
</evidence>
<feature type="region of interest" description="Disordered" evidence="6">
    <location>
        <begin position="1"/>
        <end position="26"/>
    </location>
</feature>
<evidence type="ECO:0000256" key="1">
    <source>
        <dbReference type="ARBA" id="ARBA00022473"/>
    </source>
</evidence>
<evidence type="ECO:0000259" key="7">
    <source>
        <dbReference type="PROSITE" id="PS50807"/>
    </source>
</evidence>
<evidence type="ECO:0000256" key="6">
    <source>
        <dbReference type="SAM" id="MobiDB-lite"/>
    </source>
</evidence>
<keyword evidence="3" id="KW-0238">DNA-binding</keyword>
<dbReference type="GO" id="GO:0003677">
    <property type="term" value="F:DNA binding"/>
    <property type="evidence" value="ECO:0007669"/>
    <property type="project" value="UniProtKB-KW"/>
</dbReference>
<dbReference type="InterPro" id="IPR003902">
    <property type="entry name" value="Tscrpt_reg_GCM"/>
</dbReference>
<evidence type="ECO:0000256" key="2">
    <source>
        <dbReference type="ARBA" id="ARBA00023015"/>
    </source>
</evidence>
<dbReference type="PANTHER" id="PTHR12414">
    <property type="entry name" value="GLIAL CELLS MISSING RELATED/GLIDE"/>
    <property type="match status" value="1"/>
</dbReference>
<dbReference type="GO" id="GO:0006355">
    <property type="term" value="P:regulation of DNA-templated transcription"/>
    <property type="evidence" value="ECO:0007669"/>
    <property type="project" value="UniProtKB-ARBA"/>
</dbReference>
<feature type="compositionally biased region" description="Basic and acidic residues" evidence="6">
    <location>
        <begin position="15"/>
        <end position="26"/>
    </location>
</feature>
<dbReference type="PROSITE" id="PS50807">
    <property type="entry name" value="GCM"/>
    <property type="match status" value="1"/>
</dbReference>
<organism evidence="8 9">
    <name type="scientific">Sinanodonta woodiana</name>
    <name type="common">Chinese pond mussel</name>
    <name type="synonym">Anodonta woodiana</name>
    <dbReference type="NCBI Taxonomy" id="1069815"/>
    <lineage>
        <taxon>Eukaryota</taxon>
        <taxon>Metazoa</taxon>
        <taxon>Spiralia</taxon>
        <taxon>Lophotrochozoa</taxon>
        <taxon>Mollusca</taxon>
        <taxon>Bivalvia</taxon>
        <taxon>Autobranchia</taxon>
        <taxon>Heteroconchia</taxon>
        <taxon>Palaeoheterodonta</taxon>
        <taxon>Unionida</taxon>
        <taxon>Unionoidea</taxon>
        <taxon>Unionidae</taxon>
        <taxon>Unioninae</taxon>
        <taxon>Sinanodonta</taxon>
    </lineage>
</organism>
<keyword evidence="4" id="KW-0804">Transcription</keyword>
<keyword evidence="9" id="KW-1185">Reference proteome</keyword>
<dbReference type="InterPro" id="IPR043020">
    <property type="entry name" value="GCM_large"/>
</dbReference>
<gene>
    <name evidence="8" type="ORF">ACJMK2_042082</name>
</gene>
<dbReference type="Gene3D" id="3.30.70.3530">
    <property type="entry name" value="GCM motif"/>
    <property type="match status" value="1"/>
</dbReference>
<feature type="domain" description="GCM" evidence="7">
    <location>
        <begin position="24"/>
        <end position="180"/>
    </location>
</feature>
<comment type="caution">
    <text evidence="8">The sequence shown here is derived from an EMBL/GenBank/DDBJ whole genome shotgun (WGS) entry which is preliminary data.</text>
</comment>
<dbReference type="InterPro" id="IPR043021">
    <property type="entry name" value="GCM_small"/>
</dbReference>
<keyword evidence="2" id="KW-0805">Transcription regulation</keyword>
<keyword evidence="1" id="KW-0217">Developmental protein</keyword>
<dbReference type="SUPFAM" id="SSF90073">
    <property type="entry name" value="GCM domain"/>
    <property type="match status" value="1"/>
</dbReference>